<feature type="compositionally biased region" description="Polar residues" evidence="1">
    <location>
        <begin position="96"/>
        <end position="113"/>
    </location>
</feature>
<organism evidence="2 3">
    <name type="scientific">Paenarthrobacter nicotinovorans</name>
    <name type="common">Arthrobacter nicotinovorans</name>
    <dbReference type="NCBI Taxonomy" id="29320"/>
    <lineage>
        <taxon>Bacteria</taxon>
        <taxon>Bacillati</taxon>
        <taxon>Actinomycetota</taxon>
        <taxon>Actinomycetes</taxon>
        <taxon>Micrococcales</taxon>
        <taxon>Micrococcaceae</taxon>
        <taxon>Paenarthrobacter</taxon>
    </lineage>
</organism>
<feature type="region of interest" description="Disordered" evidence="1">
    <location>
        <begin position="85"/>
        <end position="143"/>
    </location>
</feature>
<feature type="compositionally biased region" description="Polar residues" evidence="1">
    <location>
        <begin position="132"/>
        <end position="143"/>
    </location>
</feature>
<dbReference type="EMBL" id="JBBMFV010000004">
    <property type="protein sequence ID" value="MEO3941330.1"/>
    <property type="molecule type" value="Genomic_DNA"/>
</dbReference>
<protein>
    <submittedName>
        <fullName evidence="2">Sarcosine oxidase subunit delta</fullName>
    </submittedName>
</protein>
<reference evidence="2 3" key="1">
    <citation type="journal article" date="2024" name="Appl. Microbiol. Biotechnol.">
        <title>Biosynthetic gene clusters with biotechnological applications in novel Antarctic isolates from Actinomycetota.</title>
        <authorList>
            <person name="Bruna P."/>
            <person name="Nunez-Montero K."/>
            <person name="Contreras M.J."/>
            <person name="Leal K."/>
            <person name="Garcia M."/>
            <person name="Abanto M."/>
            <person name="Barrientos L."/>
        </authorList>
    </citation>
    <scope>NUCLEOTIDE SEQUENCE [LARGE SCALE GENOMIC DNA]</scope>
    <source>
        <strain evidence="2 3">Se16.17</strain>
    </source>
</reference>
<comment type="caution">
    <text evidence="2">The sequence shown here is derived from an EMBL/GenBank/DDBJ whole genome shotgun (WGS) entry which is preliminary data.</text>
</comment>
<gene>
    <name evidence="2" type="ORF">V3C41_09635</name>
</gene>
<proteinExistence type="predicted"/>
<evidence type="ECO:0000313" key="3">
    <source>
        <dbReference type="Proteomes" id="UP001448614"/>
    </source>
</evidence>
<sequence length="143" mass="15624">MLLISCPNCGPRDETEFHYGGQAHVAYPESPNELTDREWAEYLFYRENTKGTFAERWVHSTGCRQWFNMLRDTVSYEIHSIYGMGQARPDIPGAGTSKSETTQPGEFTQTGEFGQTEPGLAPGAPTTGVPISGSTAPTSSEGV</sequence>
<keyword evidence="3" id="KW-1185">Reference proteome</keyword>
<dbReference type="Gene3D" id="3.30.2270.10">
    <property type="entry name" value="Folate-binding superfamily"/>
    <property type="match status" value="1"/>
</dbReference>
<accession>A0ABV0GS13</accession>
<dbReference type="InterPro" id="IPR006279">
    <property type="entry name" value="SoxD"/>
</dbReference>
<dbReference type="NCBIfam" id="TIGR01374">
    <property type="entry name" value="soxD"/>
    <property type="match status" value="1"/>
</dbReference>
<evidence type="ECO:0000256" key="1">
    <source>
        <dbReference type="SAM" id="MobiDB-lite"/>
    </source>
</evidence>
<dbReference type="InterPro" id="IPR038561">
    <property type="entry name" value="SoxD_sf"/>
</dbReference>
<dbReference type="Proteomes" id="UP001448614">
    <property type="component" value="Unassembled WGS sequence"/>
</dbReference>
<evidence type="ECO:0000313" key="2">
    <source>
        <dbReference type="EMBL" id="MEO3941330.1"/>
    </source>
</evidence>
<dbReference type="Pfam" id="PF04267">
    <property type="entry name" value="SoxD"/>
    <property type="match status" value="1"/>
</dbReference>
<name>A0ABV0GS13_PAENI</name>
<dbReference type="RefSeq" id="WP_026542965.1">
    <property type="nucleotide sequence ID" value="NZ_JBBMFV010000004.1"/>
</dbReference>